<organism evidence="5 6">
    <name type="scientific">Ruania alkalisoli</name>
    <dbReference type="NCBI Taxonomy" id="2779775"/>
    <lineage>
        <taxon>Bacteria</taxon>
        <taxon>Bacillati</taxon>
        <taxon>Actinomycetota</taxon>
        <taxon>Actinomycetes</taxon>
        <taxon>Micrococcales</taxon>
        <taxon>Ruaniaceae</taxon>
        <taxon>Ruania</taxon>
    </lineage>
</organism>
<dbReference type="GO" id="GO:0003700">
    <property type="term" value="F:DNA-binding transcription factor activity"/>
    <property type="evidence" value="ECO:0007669"/>
    <property type="project" value="TreeGrafter"/>
</dbReference>
<dbReference type="EMBL" id="CP063169">
    <property type="protein sequence ID" value="QOR72850.1"/>
    <property type="molecule type" value="Genomic_DNA"/>
</dbReference>
<feature type="domain" description="Tetracyclin repressor-like MT0489/Rv0472c C-terminal" evidence="4">
    <location>
        <begin position="93"/>
        <end position="209"/>
    </location>
</feature>
<evidence type="ECO:0000313" key="6">
    <source>
        <dbReference type="Proteomes" id="UP000593758"/>
    </source>
</evidence>
<dbReference type="InterPro" id="IPR036271">
    <property type="entry name" value="Tet_transcr_reg_TetR-rel_C_sf"/>
</dbReference>
<dbReference type="InterPro" id="IPR045823">
    <property type="entry name" value="TetR_C_32"/>
</dbReference>
<dbReference type="Pfam" id="PF00440">
    <property type="entry name" value="TetR_N"/>
    <property type="match status" value="1"/>
</dbReference>
<dbReference type="AlphaFoldDB" id="A0A7M1SZ36"/>
<evidence type="ECO:0000256" key="1">
    <source>
        <dbReference type="ARBA" id="ARBA00023125"/>
    </source>
</evidence>
<protein>
    <submittedName>
        <fullName evidence="5">TetR/AcrR family transcriptional regulator</fullName>
    </submittedName>
</protein>
<dbReference type="InterPro" id="IPR001647">
    <property type="entry name" value="HTH_TetR"/>
</dbReference>
<keyword evidence="1" id="KW-0238">DNA-binding</keyword>
<dbReference type="InterPro" id="IPR050109">
    <property type="entry name" value="HTH-type_TetR-like_transc_reg"/>
</dbReference>
<proteinExistence type="predicted"/>
<reference evidence="5 6" key="1">
    <citation type="submission" date="2020-10" db="EMBL/GenBank/DDBJ databases">
        <title>Haloactinobacterium sp. RN3S43, a bacterium isolated from saline soil.</title>
        <authorList>
            <person name="Sun J.-Q."/>
        </authorList>
    </citation>
    <scope>NUCLEOTIDE SEQUENCE [LARGE SCALE GENOMIC DNA]</scope>
    <source>
        <strain evidence="5 6">RN3S43</strain>
    </source>
</reference>
<dbReference type="PANTHER" id="PTHR30055:SF160">
    <property type="entry name" value="TRANSCRIPTIONAL REGULATORY PROTEIN (PROBABLY ASNC-FAMILY)-RELATED"/>
    <property type="match status" value="1"/>
</dbReference>
<evidence type="ECO:0000313" key="5">
    <source>
        <dbReference type="EMBL" id="QOR72850.1"/>
    </source>
</evidence>
<name>A0A7M1SZ36_9MICO</name>
<feature type="compositionally biased region" description="Basic and acidic residues" evidence="2">
    <location>
        <begin position="17"/>
        <end position="28"/>
    </location>
</feature>
<dbReference type="KEGG" id="halt:IM660_16755"/>
<dbReference type="SUPFAM" id="SSF48498">
    <property type="entry name" value="Tetracyclin repressor-like, C-terminal domain"/>
    <property type="match status" value="1"/>
</dbReference>
<evidence type="ECO:0000259" key="3">
    <source>
        <dbReference type="Pfam" id="PF00440"/>
    </source>
</evidence>
<accession>A0A7M1SZ36</accession>
<feature type="compositionally biased region" description="Acidic residues" evidence="2">
    <location>
        <begin position="1"/>
        <end position="11"/>
    </location>
</feature>
<dbReference type="GO" id="GO:0000976">
    <property type="term" value="F:transcription cis-regulatory region binding"/>
    <property type="evidence" value="ECO:0007669"/>
    <property type="project" value="TreeGrafter"/>
</dbReference>
<evidence type="ECO:0000259" key="4">
    <source>
        <dbReference type="Pfam" id="PF19344"/>
    </source>
</evidence>
<dbReference type="Gene3D" id="1.10.357.10">
    <property type="entry name" value="Tetracycline Repressor, domain 2"/>
    <property type="match status" value="1"/>
</dbReference>
<feature type="region of interest" description="Disordered" evidence="2">
    <location>
        <begin position="1"/>
        <end position="31"/>
    </location>
</feature>
<gene>
    <name evidence="5" type="ORF">IM660_16755</name>
</gene>
<feature type="domain" description="HTH tetR-type" evidence="3">
    <location>
        <begin position="37"/>
        <end position="79"/>
    </location>
</feature>
<dbReference type="SUPFAM" id="SSF46689">
    <property type="entry name" value="Homeodomain-like"/>
    <property type="match status" value="1"/>
</dbReference>
<sequence length="226" mass="24488">MPESDPDEGPDPAEGGTDGRSRRWDAHRAERRRALARAARRAVHHGGPDLSMDELAVAMETSKSIVYRYFADKAGLQSAVGNLVLEEMAEAFDAAAHADSDPRDRLRAMVGVYATMIDKSPHVYRFITRSGDGDEGASLSRFQATISASVEIPLRDRLAASGSDPRLAAAWAAGVVGFVRGVGDLWLSDTSDDHPPADTMADLMTDWLWRGAGAFHTPTSSSREHR</sequence>
<dbReference type="InterPro" id="IPR009057">
    <property type="entry name" value="Homeodomain-like_sf"/>
</dbReference>
<keyword evidence="6" id="KW-1185">Reference proteome</keyword>
<dbReference type="Pfam" id="PF19344">
    <property type="entry name" value="TetR_C_32"/>
    <property type="match status" value="1"/>
</dbReference>
<dbReference type="Proteomes" id="UP000593758">
    <property type="component" value="Chromosome"/>
</dbReference>
<dbReference type="PANTHER" id="PTHR30055">
    <property type="entry name" value="HTH-TYPE TRANSCRIPTIONAL REGULATOR RUTR"/>
    <property type="match status" value="1"/>
</dbReference>
<evidence type="ECO:0000256" key="2">
    <source>
        <dbReference type="SAM" id="MobiDB-lite"/>
    </source>
</evidence>